<evidence type="ECO:0000256" key="6">
    <source>
        <dbReference type="ARBA" id="ARBA00023125"/>
    </source>
</evidence>
<dbReference type="AlphaFoldDB" id="A0A1G5QSR5"/>
<organism evidence="9 10">
    <name type="scientific">Thiohalomonas denitrificans</name>
    <dbReference type="NCBI Taxonomy" id="415747"/>
    <lineage>
        <taxon>Bacteria</taxon>
        <taxon>Pseudomonadati</taxon>
        <taxon>Pseudomonadota</taxon>
        <taxon>Gammaproteobacteria</taxon>
        <taxon>Thiohalomonadales</taxon>
        <taxon>Thiohalomonadaceae</taxon>
        <taxon>Thiohalomonas</taxon>
    </lineage>
</organism>
<dbReference type="Gene3D" id="3.90.1680.10">
    <property type="entry name" value="SOS response associated peptidase-like"/>
    <property type="match status" value="2"/>
</dbReference>
<evidence type="ECO:0000256" key="3">
    <source>
        <dbReference type="ARBA" id="ARBA00022763"/>
    </source>
</evidence>
<dbReference type="GO" id="GO:0006508">
    <property type="term" value="P:proteolysis"/>
    <property type="evidence" value="ECO:0007669"/>
    <property type="project" value="UniProtKB-KW"/>
</dbReference>
<evidence type="ECO:0000256" key="4">
    <source>
        <dbReference type="ARBA" id="ARBA00022801"/>
    </source>
</evidence>
<keyword evidence="6" id="KW-0238">DNA-binding</keyword>
<dbReference type="EC" id="3.4.-.-" evidence="8"/>
<evidence type="ECO:0000313" key="9">
    <source>
        <dbReference type="EMBL" id="SCZ64716.1"/>
    </source>
</evidence>
<dbReference type="InterPro" id="IPR003738">
    <property type="entry name" value="SRAP"/>
</dbReference>
<dbReference type="SUPFAM" id="SSF143081">
    <property type="entry name" value="BB1717-like"/>
    <property type="match status" value="1"/>
</dbReference>
<dbReference type="GO" id="GO:0106300">
    <property type="term" value="P:protein-DNA covalent cross-linking repair"/>
    <property type="evidence" value="ECO:0007669"/>
    <property type="project" value="InterPro"/>
</dbReference>
<keyword evidence="4 8" id="KW-0378">Hydrolase</keyword>
<name>A0A1G5QSR5_9GAMM</name>
<dbReference type="EMBL" id="FMWD01000008">
    <property type="protein sequence ID" value="SCZ64716.1"/>
    <property type="molecule type" value="Genomic_DNA"/>
</dbReference>
<evidence type="ECO:0000256" key="2">
    <source>
        <dbReference type="ARBA" id="ARBA00022670"/>
    </source>
</evidence>
<dbReference type="GO" id="GO:0008233">
    <property type="term" value="F:peptidase activity"/>
    <property type="evidence" value="ECO:0007669"/>
    <property type="project" value="UniProtKB-KW"/>
</dbReference>
<comment type="similarity">
    <text evidence="1 8">Belongs to the SOS response-associated peptidase family.</text>
</comment>
<evidence type="ECO:0000256" key="5">
    <source>
        <dbReference type="ARBA" id="ARBA00023124"/>
    </source>
</evidence>
<dbReference type="Pfam" id="PF02586">
    <property type="entry name" value="SRAP"/>
    <property type="match status" value="1"/>
</dbReference>
<dbReference type="Proteomes" id="UP000199648">
    <property type="component" value="Unassembled WGS sequence"/>
</dbReference>
<keyword evidence="3" id="KW-0227">DNA damage</keyword>
<reference evidence="9 10" key="1">
    <citation type="submission" date="2016-10" db="EMBL/GenBank/DDBJ databases">
        <authorList>
            <person name="de Groot N.N."/>
        </authorList>
    </citation>
    <scope>NUCLEOTIDE SEQUENCE [LARGE SCALE GENOMIC DNA]</scope>
    <source>
        <strain evidence="9 10">HLD2</strain>
    </source>
</reference>
<dbReference type="GO" id="GO:0003697">
    <property type="term" value="F:single-stranded DNA binding"/>
    <property type="evidence" value="ECO:0007669"/>
    <property type="project" value="InterPro"/>
</dbReference>
<dbReference type="PANTHER" id="PTHR13604">
    <property type="entry name" value="DC12-RELATED"/>
    <property type="match status" value="1"/>
</dbReference>
<gene>
    <name evidence="9" type="ORF">SAMN03097708_02700</name>
</gene>
<sequence>MRGRFDQHRRTAEYAVRLGLPGNRQYGDLMARYNVAPSETPLVARWSEYENEPELVTLHSGLVPHWSKDPSKGPFPINARAETVAEKPLRLPGKSLPGAGGRLLRVADGEWAQAAVLLPADQWRADVFRRSGSRWRGQGQILETFTIIITEPNALAAHIHNRMPAILPPEHHQEWLDPLADIKTLQDYLVPYNASEMECFPVSTSVNKPQNKGSDVIAQVGPLV</sequence>
<keyword evidence="2 8" id="KW-0645">Protease</keyword>
<keyword evidence="5" id="KW-0190">Covalent protein-DNA linkage</keyword>
<keyword evidence="10" id="KW-1185">Reference proteome</keyword>
<keyword evidence="7" id="KW-0456">Lyase</keyword>
<evidence type="ECO:0000256" key="7">
    <source>
        <dbReference type="ARBA" id="ARBA00023239"/>
    </source>
</evidence>
<evidence type="ECO:0000256" key="8">
    <source>
        <dbReference type="RuleBase" id="RU364100"/>
    </source>
</evidence>
<evidence type="ECO:0000256" key="1">
    <source>
        <dbReference type="ARBA" id="ARBA00008136"/>
    </source>
</evidence>
<proteinExistence type="inferred from homology"/>
<dbReference type="GO" id="GO:0016829">
    <property type="term" value="F:lyase activity"/>
    <property type="evidence" value="ECO:0007669"/>
    <property type="project" value="UniProtKB-KW"/>
</dbReference>
<dbReference type="PANTHER" id="PTHR13604:SF0">
    <property type="entry name" value="ABASIC SITE PROCESSING PROTEIN HMCES"/>
    <property type="match status" value="1"/>
</dbReference>
<dbReference type="InterPro" id="IPR036590">
    <property type="entry name" value="SRAP-like"/>
</dbReference>
<protein>
    <recommendedName>
        <fullName evidence="8">Abasic site processing protein</fullName>
        <ecNumber evidence="8">3.4.-.-</ecNumber>
    </recommendedName>
</protein>
<accession>A0A1G5QSR5</accession>
<evidence type="ECO:0000313" key="10">
    <source>
        <dbReference type="Proteomes" id="UP000199648"/>
    </source>
</evidence>